<evidence type="ECO:0000313" key="1">
    <source>
        <dbReference type="EMBL" id="KPH79349.1"/>
    </source>
</evidence>
<sequence>MSETQKLLIEIEAFLAQTGMAESTFGRKAVNDGKLTARLRGEGSIRGKGSVTLEKAVQIRRFIAEASRVPA</sequence>
<reference evidence="1 2" key="1">
    <citation type="submission" date="2015-07" db="EMBL/GenBank/DDBJ databases">
        <title>Whole genome sequencing of Bosea vaviloviae isolated from cave pool.</title>
        <authorList>
            <person name="Tan N.E.H."/>
            <person name="Lee Y.P."/>
            <person name="Gan H.M."/>
            <person name="Barton H."/>
            <person name="Savka M.A."/>
        </authorList>
    </citation>
    <scope>NUCLEOTIDE SEQUENCE [LARGE SCALE GENOMIC DNA]</scope>
    <source>
        <strain evidence="1 2">SD260</strain>
    </source>
</reference>
<protein>
    <submittedName>
        <fullName evidence="1">Uncharacterized protein</fullName>
    </submittedName>
</protein>
<comment type="caution">
    <text evidence="1">The sequence shown here is derived from an EMBL/GenBank/DDBJ whole genome shotgun (WGS) entry which is preliminary data.</text>
</comment>
<organism evidence="1 2">
    <name type="scientific">Bosea vaviloviae</name>
    <dbReference type="NCBI Taxonomy" id="1526658"/>
    <lineage>
        <taxon>Bacteria</taxon>
        <taxon>Pseudomonadati</taxon>
        <taxon>Pseudomonadota</taxon>
        <taxon>Alphaproteobacteria</taxon>
        <taxon>Hyphomicrobiales</taxon>
        <taxon>Boseaceae</taxon>
        <taxon>Bosea</taxon>
    </lineage>
</organism>
<dbReference type="AlphaFoldDB" id="A0A0N1F4T2"/>
<gene>
    <name evidence="1" type="ORF">AE618_18805</name>
</gene>
<keyword evidence="2" id="KW-1185">Reference proteome</keyword>
<dbReference type="RefSeq" id="WP_054210608.1">
    <property type="nucleotide sequence ID" value="NZ_LGSZ01000050.1"/>
</dbReference>
<evidence type="ECO:0000313" key="2">
    <source>
        <dbReference type="Proteomes" id="UP000037822"/>
    </source>
</evidence>
<dbReference type="PATRIC" id="fig|1526658.3.peg.1381"/>
<name>A0A0N1F4T2_9HYPH</name>
<dbReference type="EMBL" id="LGSZ01000050">
    <property type="protein sequence ID" value="KPH79349.1"/>
    <property type="molecule type" value="Genomic_DNA"/>
</dbReference>
<accession>A0A0N1F4T2</accession>
<dbReference type="Proteomes" id="UP000037822">
    <property type="component" value="Unassembled WGS sequence"/>
</dbReference>
<proteinExistence type="predicted"/>
<dbReference type="OrthoDB" id="7376608at2"/>